<feature type="region of interest" description="Disordered" evidence="1">
    <location>
        <begin position="290"/>
        <end position="310"/>
    </location>
</feature>
<evidence type="ECO:0000256" key="1">
    <source>
        <dbReference type="SAM" id="MobiDB-lite"/>
    </source>
</evidence>
<dbReference type="InterPro" id="IPR032675">
    <property type="entry name" value="LRR_dom_sf"/>
</dbReference>
<dbReference type="VEuPathDB" id="TriTrypDB:TcIL3000_6_3230"/>
<proteinExistence type="predicted"/>
<dbReference type="AlphaFoldDB" id="G0UNW2"/>
<dbReference type="SUPFAM" id="SSF52047">
    <property type="entry name" value="RNI-like"/>
    <property type="match status" value="1"/>
</dbReference>
<protein>
    <submittedName>
        <fullName evidence="2">Uncharacterized protein</fullName>
    </submittedName>
</protein>
<organism evidence="2">
    <name type="scientific">Trypanosoma congolense (strain IL3000)</name>
    <dbReference type="NCBI Taxonomy" id="1068625"/>
    <lineage>
        <taxon>Eukaryota</taxon>
        <taxon>Discoba</taxon>
        <taxon>Euglenozoa</taxon>
        <taxon>Kinetoplastea</taxon>
        <taxon>Metakinetoplastina</taxon>
        <taxon>Trypanosomatida</taxon>
        <taxon>Trypanosomatidae</taxon>
        <taxon>Trypanosoma</taxon>
        <taxon>Nannomonas</taxon>
    </lineage>
</organism>
<reference evidence="2" key="1">
    <citation type="journal article" date="2012" name="Proc. Natl. Acad. Sci. U.S.A.">
        <title>Antigenic diversity is generated by distinct evolutionary mechanisms in African trypanosome species.</title>
        <authorList>
            <person name="Jackson A.P."/>
            <person name="Berry A."/>
            <person name="Aslett M."/>
            <person name="Allison H.C."/>
            <person name="Burton P."/>
            <person name="Vavrova-Anderson J."/>
            <person name="Brown R."/>
            <person name="Browne H."/>
            <person name="Corton N."/>
            <person name="Hauser H."/>
            <person name="Gamble J."/>
            <person name="Gilderthorp R."/>
            <person name="Marcello L."/>
            <person name="McQuillan J."/>
            <person name="Otto T.D."/>
            <person name="Quail M.A."/>
            <person name="Sanders M.J."/>
            <person name="van Tonder A."/>
            <person name="Ginger M.L."/>
            <person name="Field M.C."/>
            <person name="Barry J.D."/>
            <person name="Hertz-Fowler C."/>
            <person name="Berriman M."/>
        </authorList>
    </citation>
    <scope>NUCLEOTIDE SEQUENCE</scope>
    <source>
        <strain evidence="2">IL3000</strain>
    </source>
</reference>
<feature type="compositionally biased region" description="Low complexity" evidence="1">
    <location>
        <begin position="292"/>
        <end position="310"/>
    </location>
</feature>
<name>G0UNW2_TRYCI</name>
<evidence type="ECO:0000313" key="2">
    <source>
        <dbReference type="EMBL" id="CCC91073.1"/>
    </source>
</evidence>
<sequence>MMFCPISVNDNTTVGEVPPCSSAASTVNNQLQSVDDFEGFYRSECAQMGINVNNSFLKQLQSGKLVFNFDNGYLGERGIIPILMTLQRLPVAGLSLRGCKLSTEDIAQMQLKLYHHTTLQKIDLRDVQISVSAARRLSSLAATNTCLTEILLNEDTPKYLSIQRQCSSNANISLVASRCLVCGRAVIYSPDQRLEGQILLSITKALMYRGEKYCDDVLEMLFRILVKCCDCNNGVLFLCSCECRDALSDDIVAVIETALNGCQDSTKASYTRNTLLQHCLMDNIERMTRAQSRTGVSSSRSRVSGKTSTKTPVLRGALFFDSDSSESSDRSGVDGRSEFGACSSDVCSVCGITTTCLTDGAYRFLNQIYKDVALDSYLRPSALLHLSRVVIKHGPIRPCSQECVEHLARFCLYSYGGVHPRNGRTGVKLLSSLDVPLGQLTNDNFAIVNFASVHVDDMHEEDTCCALTVASAMSDIEGEVIDPYMIYAVGRYLAKCTPNVLGMELRHACDAALLVGCVPVCVSPFDRRKERPRRDLYLSWEKWSSVADVESLIRIAFSRRRQGLYAIDGPYNNTFDNTRAVLWTFRKLRRAVLIVMLFSVEWLSFPNGVLPNEATIGRSFRTTFKVVGQTNINNTIYVICQGNFGQNVGNRGFFYLPRGIFNLYIQGDPCVFLDADVLSVNSGNKLSLCAARFLPSTIIDIVENSQVLHEVFNYIGEFASNSGRTGLDYSTIQPLSLIFPPSLYSFSVGASRCLISHTHCSLLRTIRELCLTDGARSLLLFYLVEVLGPKAVEWFATVAKSVTCLPPFCSTVRNALCQGWRSHALLENRDIRWNNVSRASCDSTANTVYSSTSVPDPERKKVSTKRTPRQPFRKENPVLQDTFDTELKEMWAVMRRELVKKKQRQQKTKLRWGQLALPMVTYGGEKFSARGLALEPEAVPASLIGQPWCPVGLCSEDGVLTGDNLFFIKDHVCCFNVENRSMTIPLQPMCELPIFQGFPFIKGFDSVFNSPNNPCVVYFICGEMGQEWDACRQRSKGDLFKLRFHRVFRSLPEEFLTGINLTIPVPNSSLVFFFSQLRYIIFDLEAKCSVGGVLRIGEQGQDDINKVTFGATLSNLFPNGPMAAMLLWGDKRGVEEELEETHGSSEGPPLTRRPVTGGGGADLSAIDGNGVHDGFEKERPASRDRTLMVLLIAHNGRLAIVKDFTDSEKEGVILFENISLSALSRLPLAFRQSTVAALDSICRAVLDRECEASRVSLGDNNPC</sequence>
<gene>
    <name evidence="2" type="ORF">TCIL3000_6_3230</name>
</gene>
<accession>G0UNW2</accession>
<feature type="region of interest" description="Disordered" evidence="1">
    <location>
        <begin position="1137"/>
        <end position="1165"/>
    </location>
</feature>
<dbReference type="Gene3D" id="3.80.10.10">
    <property type="entry name" value="Ribonuclease Inhibitor"/>
    <property type="match status" value="1"/>
</dbReference>
<dbReference type="EMBL" id="HE575319">
    <property type="protein sequence ID" value="CCC91073.1"/>
    <property type="molecule type" value="Genomic_DNA"/>
</dbReference>
<feature type="region of interest" description="Disordered" evidence="1">
    <location>
        <begin position="846"/>
        <end position="869"/>
    </location>
</feature>